<keyword evidence="6" id="KW-1185">Reference proteome</keyword>
<dbReference type="PANTHER" id="PTHR24189">
    <property type="entry name" value="MYOTROPHIN"/>
    <property type="match status" value="1"/>
</dbReference>
<dbReference type="InterPro" id="IPR002110">
    <property type="entry name" value="Ankyrin_rpt"/>
</dbReference>
<evidence type="ECO:0000256" key="1">
    <source>
        <dbReference type="ARBA" id="ARBA00022737"/>
    </source>
</evidence>
<name>A0A544W2E8_9MYCO</name>
<dbReference type="InterPro" id="IPR050745">
    <property type="entry name" value="Multifunctional_regulatory"/>
</dbReference>
<dbReference type="PANTHER" id="PTHR24189:SF50">
    <property type="entry name" value="ANKYRIN REPEAT AND SOCS BOX PROTEIN 2"/>
    <property type="match status" value="1"/>
</dbReference>
<dbReference type="RefSeq" id="WP_142552179.1">
    <property type="nucleotide sequence ID" value="NZ_VIFX01000012.1"/>
</dbReference>
<organism evidence="5 6">
    <name type="scientific">Mycolicibacterium hodleri</name>
    <dbReference type="NCBI Taxonomy" id="49897"/>
    <lineage>
        <taxon>Bacteria</taxon>
        <taxon>Bacillati</taxon>
        <taxon>Actinomycetota</taxon>
        <taxon>Actinomycetes</taxon>
        <taxon>Mycobacteriales</taxon>
        <taxon>Mycobacteriaceae</taxon>
        <taxon>Mycolicibacterium</taxon>
    </lineage>
</organism>
<dbReference type="Pfam" id="PF00023">
    <property type="entry name" value="Ank"/>
    <property type="match status" value="2"/>
</dbReference>
<comment type="caution">
    <text evidence="5">The sequence shown here is derived from an EMBL/GenBank/DDBJ whole genome shotgun (WGS) entry which is preliminary data.</text>
</comment>
<feature type="region of interest" description="Disordered" evidence="4">
    <location>
        <begin position="321"/>
        <end position="342"/>
    </location>
</feature>
<evidence type="ECO:0000256" key="4">
    <source>
        <dbReference type="SAM" id="MobiDB-lite"/>
    </source>
</evidence>
<evidence type="ECO:0000313" key="6">
    <source>
        <dbReference type="Proteomes" id="UP000315759"/>
    </source>
</evidence>
<dbReference type="InterPro" id="IPR036770">
    <property type="entry name" value="Ankyrin_rpt-contain_sf"/>
</dbReference>
<protein>
    <submittedName>
        <fullName evidence="5">Uncharacterized protein</fullName>
    </submittedName>
</protein>
<evidence type="ECO:0000256" key="2">
    <source>
        <dbReference type="ARBA" id="ARBA00023043"/>
    </source>
</evidence>
<proteinExistence type="predicted"/>
<reference evidence="5 6" key="1">
    <citation type="submission" date="2018-10" db="EMBL/GenBank/DDBJ databases">
        <title>Draft genome of Mycobacterium hodleri strain B.</title>
        <authorList>
            <person name="Amande T.J."/>
            <person name="Mcgenity T.J."/>
        </authorList>
    </citation>
    <scope>NUCLEOTIDE SEQUENCE [LARGE SCALE GENOMIC DNA]</scope>
    <source>
        <strain evidence="5 6">B</strain>
    </source>
</reference>
<evidence type="ECO:0000256" key="3">
    <source>
        <dbReference type="PROSITE-ProRule" id="PRU00023"/>
    </source>
</evidence>
<dbReference type="PROSITE" id="PS50297">
    <property type="entry name" value="ANK_REP_REGION"/>
    <property type="match status" value="1"/>
</dbReference>
<dbReference type="Proteomes" id="UP000315759">
    <property type="component" value="Unassembled WGS sequence"/>
</dbReference>
<keyword evidence="2 3" id="KW-0040">ANK repeat</keyword>
<gene>
    <name evidence="5" type="ORF">D8S82_11180</name>
</gene>
<dbReference type="PROSITE" id="PS50088">
    <property type="entry name" value="ANK_REPEAT"/>
    <property type="match status" value="1"/>
</dbReference>
<evidence type="ECO:0000313" key="5">
    <source>
        <dbReference type="EMBL" id="TQR86418.1"/>
    </source>
</evidence>
<accession>A0A544W2E8</accession>
<dbReference type="SMART" id="SM00248">
    <property type="entry name" value="ANK"/>
    <property type="match status" value="2"/>
</dbReference>
<keyword evidence="1" id="KW-0677">Repeat</keyword>
<dbReference type="SUPFAM" id="SSF48403">
    <property type="entry name" value="Ankyrin repeat"/>
    <property type="match status" value="1"/>
</dbReference>
<feature type="repeat" description="ANK" evidence="3">
    <location>
        <begin position="363"/>
        <end position="395"/>
    </location>
</feature>
<dbReference type="Gene3D" id="1.25.40.20">
    <property type="entry name" value="Ankyrin repeat-containing domain"/>
    <property type="match status" value="2"/>
</dbReference>
<dbReference type="EMBL" id="VIFX01000012">
    <property type="protein sequence ID" value="TQR86418.1"/>
    <property type="molecule type" value="Genomic_DNA"/>
</dbReference>
<sequence>MAPSLPNNPSLERFRRDARRLQRAVRDSDSEALALVSRLHPAGTPADPAAFALTAAQHVVAREVGFSSWLRLQAYLRTAEQLRRDPTVTVDDDPVARFLSLACLTYSQGDGPDRWAAADQILRANPELPARSLYAAAAVGDVDAVRRHLDNHPRGATEQGGPFGWTALFHLAASRVPQRDPVGTARLLIDAGADPNAGYLWLGLPTPFTVLTLCFGEGEAGPGRQPRHPVGDDLAAELIHRGADPNDAQTLYNRMFSRDDVHLRILLPAGLGRGDGGPWHRRLGEALETPDEMVQRQVDWARDHGFTKRLELLASYGFTTGRPASSPSPWRANPSEPPIASAGTPAGVRALAAAGGDLDADVGGHTMLHHAAWIGDVELVEALLECGANPDVRDAAHGATPLGWAEHGHAQATAETLRVRRRT</sequence>
<dbReference type="AlphaFoldDB" id="A0A544W2E8"/>